<sequence length="279" mass="29248">MAGRVVLFASLIPFAFAFSDTVPIVAWSSHPSKSLDAFPSTHSTHSIPILESLLLNDDVCEYDAVVLVDQPGLHASDLRALSPSSPLTTLLSRSPSSVQLPYISRTAGSSVHDLADRISSRCGSRVLSSMPGQGGVAAVRGAKHVVCLSMMDLQGTAGRRKAVVADHESSLAHELDAIASAAPTHLVVFAGSSALAPRDRRRAEPALGALQQPGDVVPPTGGVLKRYQLLTPGLITSLLVAFFILLPGVFFGVSALASIQSPLRVEAPKGFSAQDKKTQ</sequence>
<dbReference type="EMBL" id="KI925456">
    <property type="protein sequence ID" value="ETW84406.1"/>
    <property type="molecule type" value="Genomic_DNA"/>
</dbReference>
<keyword evidence="4 10" id="KW-0812">Transmembrane</keyword>
<evidence type="ECO:0000259" key="12">
    <source>
        <dbReference type="Pfam" id="PF20520"/>
    </source>
</evidence>
<proteinExistence type="inferred from homology"/>
<dbReference type="PANTHER" id="PTHR28285">
    <property type="entry name" value="PROTEIN BIG1"/>
    <property type="match status" value="1"/>
</dbReference>
<dbReference type="GO" id="GO:0071555">
    <property type="term" value="P:cell wall organization"/>
    <property type="evidence" value="ECO:0007669"/>
    <property type="project" value="UniProtKB-KW"/>
</dbReference>
<evidence type="ECO:0000256" key="9">
    <source>
        <dbReference type="ARBA" id="ARBA00023316"/>
    </source>
</evidence>
<dbReference type="GeneID" id="20670031"/>
<comment type="similarity">
    <text evidence="2">Belongs to the BIG1 family.</text>
</comment>
<feature type="signal peptide" evidence="11">
    <location>
        <begin position="1"/>
        <end position="17"/>
    </location>
</feature>
<dbReference type="Pfam" id="PF20520">
    <property type="entry name" value="Ac45-VOA1_TM"/>
    <property type="match status" value="1"/>
</dbReference>
<name>W4KH86_HETIT</name>
<reference evidence="13 14" key="1">
    <citation type="journal article" date="2012" name="New Phytol.">
        <title>Insight into trade-off between wood decay and parasitism from the genome of a fungal forest pathogen.</title>
        <authorList>
            <person name="Olson A."/>
            <person name="Aerts A."/>
            <person name="Asiegbu F."/>
            <person name="Belbahri L."/>
            <person name="Bouzid O."/>
            <person name="Broberg A."/>
            <person name="Canback B."/>
            <person name="Coutinho P.M."/>
            <person name="Cullen D."/>
            <person name="Dalman K."/>
            <person name="Deflorio G."/>
            <person name="van Diepen L.T."/>
            <person name="Dunand C."/>
            <person name="Duplessis S."/>
            <person name="Durling M."/>
            <person name="Gonthier P."/>
            <person name="Grimwood J."/>
            <person name="Fossdal C.G."/>
            <person name="Hansson D."/>
            <person name="Henrissat B."/>
            <person name="Hietala A."/>
            <person name="Himmelstrand K."/>
            <person name="Hoffmeister D."/>
            <person name="Hogberg N."/>
            <person name="James T.Y."/>
            <person name="Karlsson M."/>
            <person name="Kohler A."/>
            <person name="Kues U."/>
            <person name="Lee Y.H."/>
            <person name="Lin Y.C."/>
            <person name="Lind M."/>
            <person name="Lindquist E."/>
            <person name="Lombard V."/>
            <person name="Lucas S."/>
            <person name="Lunden K."/>
            <person name="Morin E."/>
            <person name="Murat C."/>
            <person name="Park J."/>
            <person name="Raffaello T."/>
            <person name="Rouze P."/>
            <person name="Salamov A."/>
            <person name="Schmutz J."/>
            <person name="Solheim H."/>
            <person name="Stahlberg J."/>
            <person name="Velez H."/>
            <person name="de Vries R.P."/>
            <person name="Wiebenga A."/>
            <person name="Woodward S."/>
            <person name="Yakovlev I."/>
            <person name="Garbelotto M."/>
            <person name="Martin F."/>
            <person name="Grigoriev I.V."/>
            <person name="Stenlid J."/>
        </authorList>
    </citation>
    <scope>NUCLEOTIDE SEQUENCE [LARGE SCALE GENOMIC DNA]</scope>
    <source>
        <strain evidence="13 14">TC 32-1</strain>
    </source>
</reference>
<keyword evidence="5 11" id="KW-0732">Signal</keyword>
<evidence type="ECO:0000256" key="4">
    <source>
        <dbReference type="ARBA" id="ARBA00022692"/>
    </source>
</evidence>
<gene>
    <name evidence="13" type="ORF">HETIRDRAFT_313450</name>
</gene>
<evidence type="ECO:0000256" key="6">
    <source>
        <dbReference type="ARBA" id="ARBA00022824"/>
    </source>
</evidence>
<keyword evidence="14" id="KW-1185">Reference proteome</keyword>
<evidence type="ECO:0000256" key="7">
    <source>
        <dbReference type="ARBA" id="ARBA00022989"/>
    </source>
</evidence>
<dbReference type="OrthoDB" id="10029326at2759"/>
<keyword evidence="6" id="KW-0256">Endoplasmic reticulum</keyword>
<feature type="transmembrane region" description="Helical" evidence="10">
    <location>
        <begin position="234"/>
        <end position="259"/>
    </location>
</feature>
<evidence type="ECO:0000313" key="14">
    <source>
        <dbReference type="Proteomes" id="UP000030671"/>
    </source>
</evidence>
<dbReference type="RefSeq" id="XP_009544081.1">
    <property type="nucleotide sequence ID" value="XM_009545786.1"/>
</dbReference>
<dbReference type="PANTHER" id="PTHR28285:SF1">
    <property type="entry name" value="PROTEIN BIG1"/>
    <property type="match status" value="1"/>
</dbReference>
<dbReference type="GO" id="GO:0006078">
    <property type="term" value="P:(1-&gt;6)-beta-D-glucan biosynthetic process"/>
    <property type="evidence" value="ECO:0007669"/>
    <property type="project" value="TreeGrafter"/>
</dbReference>
<protein>
    <recommendedName>
        <fullName evidence="3">Protein BIG1</fullName>
    </recommendedName>
</protein>
<dbReference type="AlphaFoldDB" id="W4KH86"/>
<dbReference type="InterPro" id="IPR037654">
    <property type="entry name" value="Big1"/>
</dbReference>
<evidence type="ECO:0000256" key="2">
    <source>
        <dbReference type="ARBA" id="ARBA00008203"/>
    </source>
</evidence>
<evidence type="ECO:0000313" key="13">
    <source>
        <dbReference type="EMBL" id="ETW84406.1"/>
    </source>
</evidence>
<keyword evidence="7 10" id="KW-1133">Transmembrane helix</keyword>
<keyword evidence="8 10" id="KW-0472">Membrane</keyword>
<dbReference type="InterPro" id="IPR046756">
    <property type="entry name" value="VAS1/VOA1_TM"/>
</dbReference>
<evidence type="ECO:0000256" key="8">
    <source>
        <dbReference type="ARBA" id="ARBA00023136"/>
    </source>
</evidence>
<feature type="domain" description="V-type proton ATPase subunit S1/VOA1 transmembrane" evidence="12">
    <location>
        <begin position="228"/>
        <end position="264"/>
    </location>
</feature>
<evidence type="ECO:0000256" key="11">
    <source>
        <dbReference type="SAM" id="SignalP"/>
    </source>
</evidence>
<feature type="chain" id="PRO_5004844255" description="Protein BIG1" evidence="11">
    <location>
        <begin position="18"/>
        <end position="279"/>
    </location>
</feature>
<evidence type="ECO:0000256" key="3">
    <source>
        <dbReference type="ARBA" id="ARBA00022089"/>
    </source>
</evidence>
<dbReference type="Proteomes" id="UP000030671">
    <property type="component" value="Unassembled WGS sequence"/>
</dbReference>
<evidence type="ECO:0000256" key="5">
    <source>
        <dbReference type="ARBA" id="ARBA00022729"/>
    </source>
</evidence>
<comment type="subcellular location">
    <subcellularLocation>
        <location evidence="1">Endoplasmic reticulum membrane</location>
        <topology evidence="1">Single-pass type I membrane protein</topology>
    </subcellularLocation>
</comment>
<evidence type="ECO:0000256" key="1">
    <source>
        <dbReference type="ARBA" id="ARBA00004115"/>
    </source>
</evidence>
<dbReference type="eggNOG" id="ENOG502S5C0">
    <property type="taxonomic scope" value="Eukaryota"/>
</dbReference>
<dbReference type="GO" id="GO:0009272">
    <property type="term" value="P:fungal-type cell wall biogenesis"/>
    <property type="evidence" value="ECO:0007669"/>
    <property type="project" value="TreeGrafter"/>
</dbReference>
<evidence type="ECO:0000256" key="10">
    <source>
        <dbReference type="SAM" id="Phobius"/>
    </source>
</evidence>
<organism evidence="13 14">
    <name type="scientific">Heterobasidion irregulare (strain TC 32-1)</name>
    <dbReference type="NCBI Taxonomy" id="747525"/>
    <lineage>
        <taxon>Eukaryota</taxon>
        <taxon>Fungi</taxon>
        <taxon>Dikarya</taxon>
        <taxon>Basidiomycota</taxon>
        <taxon>Agaricomycotina</taxon>
        <taxon>Agaricomycetes</taxon>
        <taxon>Russulales</taxon>
        <taxon>Bondarzewiaceae</taxon>
        <taxon>Heterobasidion</taxon>
        <taxon>Heterobasidion annosum species complex</taxon>
    </lineage>
</organism>
<keyword evidence="9" id="KW-0961">Cell wall biogenesis/degradation</keyword>
<dbReference type="KEGG" id="hir:HETIRDRAFT_313450"/>
<dbReference type="GO" id="GO:0005789">
    <property type="term" value="C:endoplasmic reticulum membrane"/>
    <property type="evidence" value="ECO:0007669"/>
    <property type="project" value="UniProtKB-SubCell"/>
</dbReference>
<dbReference type="HOGENOM" id="CLU_083986_0_0_1"/>
<accession>W4KH86</accession>
<dbReference type="InParanoid" id="W4KH86"/>